<dbReference type="CDD" id="cd16098">
    <property type="entry name" value="FliS"/>
    <property type="match status" value="1"/>
</dbReference>
<dbReference type="PIRSF" id="PIRSF039090">
    <property type="entry name" value="Flis"/>
    <property type="match status" value="1"/>
</dbReference>
<evidence type="ECO:0000313" key="8">
    <source>
        <dbReference type="Proteomes" id="UP000327179"/>
    </source>
</evidence>
<dbReference type="GO" id="GO:0005829">
    <property type="term" value="C:cytosol"/>
    <property type="evidence" value="ECO:0007669"/>
    <property type="project" value="UniProtKB-SubCell"/>
</dbReference>
<keyword evidence="5" id="KW-0143">Chaperone</keyword>
<dbReference type="PANTHER" id="PTHR34773">
    <property type="entry name" value="FLAGELLAR SECRETION CHAPERONE FLIS"/>
    <property type="match status" value="1"/>
</dbReference>
<name>A0A5J6QJW1_9GAMM</name>
<evidence type="ECO:0000256" key="6">
    <source>
        <dbReference type="PIRNR" id="PIRNR039090"/>
    </source>
</evidence>
<accession>A0A5J6QJW1</accession>
<dbReference type="Gene3D" id="1.20.120.340">
    <property type="entry name" value="Flagellar protein FliS"/>
    <property type="match status" value="1"/>
</dbReference>
<comment type="subcellular location">
    <subcellularLocation>
        <location evidence="1 6">Cytoplasm</location>
        <location evidence="1 6">Cytosol</location>
    </subcellularLocation>
</comment>
<keyword evidence="4 6" id="KW-1005">Bacterial flagellum biogenesis</keyword>
<dbReference type="EMBL" id="CP043311">
    <property type="protein sequence ID" value="QEY62075.1"/>
    <property type="molecule type" value="Genomic_DNA"/>
</dbReference>
<evidence type="ECO:0000256" key="2">
    <source>
        <dbReference type="ARBA" id="ARBA00008787"/>
    </source>
</evidence>
<evidence type="ECO:0000313" key="7">
    <source>
        <dbReference type="EMBL" id="QEY62075.1"/>
    </source>
</evidence>
<evidence type="ECO:0000256" key="5">
    <source>
        <dbReference type="ARBA" id="ARBA00023186"/>
    </source>
</evidence>
<dbReference type="RefSeq" id="WP_151132616.1">
    <property type="nucleotide sequence ID" value="NZ_CP043311.1"/>
</dbReference>
<evidence type="ECO:0000256" key="3">
    <source>
        <dbReference type="ARBA" id="ARBA00022490"/>
    </source>
</evidence>
<organism evidence="7 8">
    <name type="scientific">Metapseudomonas lalkuanensis</name>
    <dbReference type="NCBI Taxonomy" id="2604832"/>
    <lineage>
        <taxon>Bacteria</taxon>
        <taxon>Pseudomonadati</taxon>
        <taxon>Pseudomonadota</taxon>
        <taxon>Gammaproteobacteria</taxon>
        <taxon>Pseudomonadales</taxon>
        <taxon>Pseudomonadaceae</taxon>
        <taxon>Metapseudomonas</taxon>
    </lineage>
</organism>
<dbReference type="Proteomes" id="UP000327179">
    <property type="component" value="Chromosome"/>
</dbReference>
<gene>
    <name evidence="7" type="primary">fliS</name>
    <name evidence="7" type="ORF">FXN65_08335</name>
</gene>
<keyword evidence="7" id="KW-0282">Flagellum</keyword>
<sequence length="132" mass="14211">MANPIDTYKQVKTSQEVSPYRAVQLLLDGALERLSLARHGLATGNPEVRGLAVGSTLSIIGVLQASLDKQLGGEIAENLDALYDYMTRRLSRVALDNSPRPIDEVEALLLDIKQAWDSIGPEVDAPAAAEIS</sequence>
<dbReference type="NCBIfam" id="TIGR00208">
    <property type="entry name" value="fliS"/>
    <property type="match status" value="1"/>
</dbReference>
<dbReference type="InterPro" id="IPR036584">
    <property type="entry name" value="FliS_sf"/>
</dbReference>
<proteinExistence type="inferred from homology"/>
<dbReference type="Pfam" id="PF02561">
    <property type="entry name" value="FliS"/>
    <property type="match status" value="1"/>
</dbReference>
<keyword evidence="7" id="KW-0969">Cilium</keyword>
<dbReference type="GO" id="GO:0071973">
    <property type="term" value="P:bacterial-type flagellum-dependent cell motility"/>
    <property type="evidence" value="ECO:0007669"/>
    <property type="project" value="TreeGrafter"/>
</dbReference>
<keyword evidence="3 6" id="KW-0963">Cytoplasm</keyword>
<keyword evidence="7" id="KW-0966">Cell projection</keyword>
<dbReference type="InterPro" id="IPR003713">
    <property type="entry name" value="FliS"/>
</dbReference>
<comment type="similarity">
    <text evidence="2 6">Belongs to the FliS family.</text>
</comment>
<dbReference type="PANTHER" id="PTHR34773:SF1">
    <property type="entry name" value="FLAGELLAR SECRETION CHAPERONE FLIS"/>
    <property type="match status" value="1"/>
</dbReference>
<evidence type="ECO:0000256" key="4">
    <source>
        <dbReference type="ARBA" id="ARBA00022795"/>
    </source>
</evidence>
<dbReference type="SUPFAM" id="SSF101116">
    <property type="entry name" value="Flagellar export chaperone FliS"/>
    <property type="match status" value="1"/>
</dbReference>
<keyword evidence="8" id="KW-1185">Reference proteome</keyword>
<dbReference type="AlphaFoldDB" id="A0A5J6QJW1"/>
<dbReference type="KEGG" id="plal:FXN65_08335"/>
<protein>
    <recommendedName>
        <fullName evidence="6">Flagellar secretion chaperone FliS</fullName>
    </recommendedName>
</protein>
<dbReference type="GO" id="GO:0044780">
    <property type="term" value="P:bacterial-type flagellum assembly"/>
    <property type="evidence" value="ECO:0007669"/>
    <property type="project" value="InterPro"/>
</dbReference>
<reference evidence="7 8" key="1">
    <citation type="submission" date="2019-08" db="EMBL/GenBank/DDBJ databases">
        <title>Whole-genome Sequencing of e-waste polymer degrading bacterium Pseudomonas sp. strain PE08.</title>
        <authorList>
            <person name="Kirdat K."/>
            <person name="Debbarma P."/>
            <person name="Narawade N."/>
            <person name="Suyal D."/>
            <person name="Thorat V."/>
            <person name="Shouche Y."/>
            <person name="Goel R."/>
            <person name="Yadav A."/>
        </authorList>
    </citation>
    <scope>NUCLEOTIDE SEQUENCE [LARGE SCALE GENOMIC DNA]</scope>
    <source>
        <strain evidence="7 8">PE08</strain>
    </source>
</reference>
<evidence type="ECO:0000256" key="1">
    <source>
        <dbReference type="ARBA" id="ARBA00004514"/>
    </source>
</evidence>